<reference evidence="5 6" key="1">
    <citation type="submission" date="2018-08" db="EMBL/GenBank/DDBJ databases">
        <title>Meiothermus roseus NBRC 110900 genome sequencing project.</title>
        <authorList>
            <person name="Da Costa M.S."/>
            <person name="Albuquerque L."/>
            <person name="Raposo P."/>
            <person name="Froufe H.J.C."/>
            <person name="Barroso C.S."/>
            <person name="Egas C."/>
        </authorList>
    </citation>
    <scope>NUCLEOTIDE SEQUENCE [LARGE SCALE GENOMIC DNA]</scope>
    <source>
        <strain evidence="5 6">NBRC 110900</strain>
    </source>
</reference>
<evidence type="ECO:0000313" key="6">
    <source>
        <dbReference type="Proteomes" id="UP000265341"/>
    </source>
</evidence>
<dbReference type="GO" id="GO:0016757">
    <property type="term" value="F:glycosyltransferase activity"/>
    <property type="evidence" value="ECO:0007669"/>
    <property type="project" value="UniProtKB-KW"/>
</dbReference>
<evidence type="ECO:0000256" key="1">
    <source>
        <dbReference type="ARBA" id="ARBA00006739"/>
    </source>
</evidence>
<dbReference type="InterPro" id="IPR029044">
    <property type="entry name" value="Nucleotide-diphossugar_trans"/>
</dbReference>
<protein>
    <submittedName>
        <fullName evidence="5">Putative glycosyltransferase EpsE</fullName>
        <ecNumber evidence="5">2.4.-.-</ecNumber>
    </submittedName>
</protein>
<keyword evidence="6" id="KW-1185">Reference proteome</keyword>
<dbReference type="EC" id="2.4.-.-" evidence="5"/>
<comment type="similarity">
    <text evidence="1">Belongs to the glycosyltransferase 2 family.</text>
</comment>
<dbReference type="Gene3D" id="3.90.550.10">
    <property type="entry name" value="Spore Coat Polysaccharide Biosynthesis Protein SpsA, Chain A"/>
    <property type="match status" value="1"/>
</dbReference>
<organism evidence="5 6">
    <name type="scientific">Calidithermus roseus</name>
    <dbReference type="NCBI Taxonomy" id="1644118"/>
    <lineage>
        <taxon>Bacteria</taxon>
        <taxon>Thermotogati</taxon>
        <taxon>Deinococcota</taxon>
        <taxon>Deinococci</taxon>
        <taxon>Thermales</taxon>
        <taxon>Thermaceae</taxon>
        <taxon>Calidithermus</taxon>
    </lineage>
</organism>
<dbReference type="InterPro" id="IPR050834">
    <property type="entry name" value="Glycosyltransf_2"/>
</dbReference>
<comment type="caution">
    <text evidence="5">The sequence shown here is derived from an EMBL/GenBank/DDBJ whole genome shotgun (WGS) entry which is preliminary data.</text>
</comment>
<evidence type="ECO:0000256" key="2">
    <source>
        <dbReference type="ARBA" id="ARBA00022676"/>
    </source>
</evidence>
<dbReference type="EMBL" id="QWLA01000125">
    <property type="protein sequence ID" value="RIH81961.1"/>
    <property type="molecule type" value="Genomic_DNA"/>
</dbReference>
<keyword evidence="3 5" id="KW-0808">Transferase</keyword>
<sequence>MALMGKAPLVSILMPTYNYAKFIARSIESALGQDLGDLELIISDNASTDNTQAVVAPYLADPRVKYSRNAENIGMTPNYNRCYELMHPESRYVIILPADDWWDPSMLSRLVAIAEADPELTFVHCGGYKVDPQGQPLFEYMDLFAYQPPAGKHRALKELYRNNYIFAQTVLQRRSLFERHKPYPNLYRPGFNYAPDYMLWVDIMNRGAMGYYLPEKLAYFREHPQSHTIDKNIIPRLREEIRIFEVAAESCPSELEAERIANLRGRMLALAQRLLKADEEEEAKQLLRKAAKLDPHPSLGIRIASFIANLPLSHVTRSRLWELAENLAFRTRRSHA</sequence>
<evidence type="ECO:0000256" key="3">
    <source>
        <dbReference type="ARBA" id="ARBA00022679"/>
    </source>
</evidence>
<dbReference type="SUPFAM" id="SSF53448">
    <property type="entry name" value="Nucleotide-diphospho-sugar transferases"/>
    <property type="match status" value="1"/>
</dbReference>
<evidence type="ECO:0000313" key="5">
    <source>
        <dbReference type="EMBL" id="RIH81961.1"/>
    </source>
</evidence>
<dbReference type="Proteomes" id="UP000265341">
    <property type="component" value="Unassembled WGS sequence"/>
</dbReference>
<dbReference type="InterPro" id="IPR001173">
    <property type="entry name" value="Glyco_trans_2-like"/>
</dbReference>
<gene>
    <name evidence="5" type="primary">epsE_2</name>
    <name evidence="5" type="ORF">Mrose_03494</name>
</gene>
<dbReference type="PANTHER" id="PTHR43685:SF5">
    <property type="entry name" value="GLYCOSYLTRANSFERASE EPSE-RELATED"/>
    <property type="match status" value="1"/>
</dbReference>
<keyword evidence="2 5" id="KW-0328">Glycosyltransferase</keyword>
<name>A0A399EII0_9DEIN</name>
<accession>A0A399EII0</accession>
<evidence type="ECO:0000259" key="4">
    <source>
        <dbReference type="Pfam" id="PF00535"/>
    </source>
</evidence>
<feature type="domain" description="Glycosyltransferase 2-like" evidence="4">
    <location>
        <begin position="11"/>
        <end position="178"/>
    </location>
</feature>
<dbReference type="PANTHER" id="PTHR43685">
    <property type="entry name" value="GLYCOSYLTRANSFERASE"/>
    <property type="match status" value="1"/>
</dbReference>
<dbReference type="AlphaFoldDB" id="A0A399EII0"/>
<proteinExistence type="inferred from homology"/>
<dbReference type="Pfam" id="PF00535">
    <property type="entry name" value="Glycos_transf_2"/>
    <property type="match status" value="1"/>
</dbReference>